<evidence type="ECO:0000256" key="1">
    <source>
        <dbReference type="SAM" id="MobiDB-lite"/>
    </source>
</evidence>
<feature type="region of interest" description="Disordered" evidence="1">
    <location>
        <begin position="1"/>
        <end position="62"/>
    </location>
</feature>
<name>A0A1E3P7I0_WICAA</name>
<sequence>MGLQLPHSDQENSRQSKRTFTSTSRSTNQEEVHKRRSIKEEDDTESQSSLSSTTSDEQDDILQNNQRVAQFLGEFEETPMDLLEAIEVIIGFSRERESMGINMWERIGVSEEDFKVVLEALERYSWESEISRLQAPK</sequence>
<dbReference type="RefSeq" id="XP_019040550.1">
    <property type="nucleotide sequence ID" value="XM_019185555.1"/>
</dbReference>
<feature type="compositionally biased region" description="Low complexity" evidence="1">
    <location>
        <begin position="18"/>
        <end position="27"/>
    </location>
</feature>
<keyword evidence="3" id="KW-1185">Reference proteome</keyword>
<evidence type="ECO:0000313" key="3">
    <source>
        <dbReference type="Proteomes" id="UP000094112"/>
    </source>
</evidence>
<dbReference type="EMBL" id="KV454209">
    <property type="protein sequence ID" value="ODQ61343.1"/>
    <property type="molecule type" value="Genomic_DNA"/>
</dbReference>
<dbReference type="AlphaFoldDB" id="A0A1E3P7I0"/>
<proteinExistence type="predicted"/>
<accession>A0A1E3P7I0</accession>
<feature type="compositionally biased region" description="Low complexity" evidence="1">
    <location>
        <begin position="46"/>
        <end position="55"/>
    </location>
</feature>
<dbReference type="Proteomes" id="UP000094112">
    <property type="component" value="Unassembled WGS sequence"/>
</dbReference>
<dbReference type="GeneID" id="30202801"/>
<organism evidence="2 3">
    <name type="scientific">Wickerhamomyces anomalus (strain ATCC 58044 / CBS 1984 / NCYC 433 / NRRL Y-366-8)</name>
    <name type="common">Yeast</name>
    <name type="synonym">Hansenula anomala</name>
    <dbReference type="NCBI Taxonomy" id="683960"/>
    <lineage>
        <taxon>Eukaryota</taxon>
        <taxon>Fungi</taxon>
        <taxon>Dikarya</taxon>
        <taxon>Ascomycota</taxon>
        <taxon>Saccharomycotina</taxon>
        <taxon>Saccharomycetes</taxon>
        <taxon>Phaffomycetales</taxon>
        <taxon>Wickerhamomycetaceae</taxon>
        <taxon>Wickerhamomyces</taxon>
    </lineage>
</organism>
<gene>
    <name evidence="2" type="ORF">WICANDRAFT_83506</name>
</gene>
<reference evidence="2 3" key="1">
    <citation type="journal article" date="2016" name="Proc. Natl. Acad. Sci. U.S.A.">
        <title>Comparative genomics of biotechnologically important yeasts.</title>
        <authorList>
            <person name="Riley R."/>
            <person name="Haridas S."/>
            <person name="Wolfe K.H."/>
            <person name="Lopes M.R."/>
            <person name="Hittinger C.T."/>
            <person name="Goeker M."/>
            <person name="Salamov A.A."/>
            <person name="Wisecaver J.H."/>
            <person name="Long T.M."/>
            <person name="Calvey C.H."/>
            <person name="Aerts A.L."/>
            <person name="Barry K.W."/>
            <person name="Choi C."/>
            <person name="Clum A."/>
            <person name="Coughlan A.Y."/>
            <person name="Deshpande S."/>
            <person name="Douglass A.P."/>
            <person name="Hanson S.J."/>
            <person name="Klenk H.-P."/>
            <person name="LaButti K.M."/>
            <person name="Lapidus A."/>
            <person name="Lindquist E.A."/>
            <person name="Lipzen A.M."/>
            <person name="Meier-Kolthoff J.P."/>
            <person name="Ohm R.A."/>
            <person name="Otillar R.P."/>
            <person name="Pangilinan J.L."/>
            <person name="Peng Y."/>
            <person name="Rokas A."/>
            <person name="Rosa C.A."/>
            <person name="Scheuner C."/>
            <person name="Sibirny A.A."/>
            <person name="Slot J.C."/>
            <person name="Stielow J.B."/>
            <person name="Sun H."/>
            <person name="Kurtzman C.P."/>
            <person name="Blackwell M."/>
            <person name="Grigoriev I.V."/>
            <person name="Jeffries T.W."/>
        </authorList>
    </citation>
    <scope>NUCLEOTIDE SEQUENCE [LARGE SCALE GENOMIC DNA]</scope>
    <source>
        <strain evidence="3">ATCC 58044 / CBS 1984 / NCYC 433 / NRRL Y-366-8</strain>
    </source>
</reference>
<evidence type="ECO:0000313" key="2">
    <source>
        <dbReference type="EMBL" id="ODQ61343.1"/>
    </source>
</evidence>
<protein>
    <submittedName>
        <fullName evidence="2">Uncharacterized protein</fullName>
    </submittedName>
</protein>